<dbReference type="InterPro" id="IPR007828">
    <property type="entry name" value="Inositol_oxygenase"/>
</dbReference>
<name>A0ABM3ZWP1_ZIZJJ</name>
<evidence type="ECO:0000256" key="7">
    <source>
        <dbReference type="ARBA" id="ARBA00022644"/>
    </source>
</evidence>
<evidence type="ECO:0000256" key="8">
    <source>
        <dbReference type="ARBA" id="ARBA00022723"/>
    </source>
</evidence>
<dbReference type="Pfam" id="PF05153">
    <property type="entry name" value="MIOX"/>
    <property type="match status" value="1"/>
</dbReference>
<evidence type="ECO:0000256" key="12">
    <source>
        <dbReference type="ARBA" id="ARBA00048271"/>
    </source>
</evidence>
<organism evidence="15 16">
    <name type="scientific">Ziziphus jujuba</name>
    <name type="common">Chinese jujube</name>
    <name type="synonym">Ziziphus sativa</name>
    <dbReference type="NCBI Taxonomy" id="326968"/>
    <lineage>
        <taxon>Eukaryota</taxon>
        <taxon>Viridiplantae</taxon>
        <taxon>Streptophyta</taxon>
        <taxon>Embryophyta</taxon>
        <taxon>Tracheophyta</taxon>
        <taxon>Spermatophyta</taxon>
        <taxon>Magnoliopsida</taxon>
        <taxon>eudicotyledons</taxon>
        <taxon>Gunneridae</taxon>
        <taxon>Pentapetalae</taxon>
        <taxon>rosids</taxon>
        <taxon>fabids</taxon>
        <taxon>Rosales</taxon>
        <taxon>Rhamnaceae</taxon>
        <taxon>Paliureae</taxon>
        <taxon>Ziziphus</taxon>
    </lineage>
</organism>
<keyword evidence="6 13" id="KW-0963">Cytoplasm</keyword>
<proteinExistence type="inferred from homology"/>
<evidence type="ECO:0000256" key="14">
    <source>
        <dbReference type="SAM" id="MobiDB-lite"/>
    </source>
</evidence>
<keyword evidence="7" id="KW-0060">Ascorbate biosynthesis</keyword>
<sequence length="318" mass="37004">MTIIVPEPVLTVENNNHNNVESRNSHESEKVMEQGEERHDLKLDGGFIVPESNAFGISFTKKERKSGVQDFYRKNHINQTYEFARKKKEEYGKLEKAEMSIWECCELLNEYVYESDPDLDEPQIEHLLQTAESIRRDYPDQDWLHLTALIHDKSYAAHNPAFGEEPQWRVVGGTFPLGCAFDTAIVHHQYFKENPDHHNPGFNTKLGIYAENCGLDNVTMSWGHDEYMYTVAKGNNTTLPPAALFIIRFHSFCALHRAGAYTFLMNEDDKGMLKWLHVFNKYDLYSKSMVRINHEEVKPYNLSLIEKYFPSAKLKLKY</sequence>
<comment type="catalytic activity">
    <reaction evidence="12 13">
        <text>myo-inositol + O2 = D-glucuronate + H2O + H(+)</text>
        <dbReference type="Rhea" id="RHEA:23696"/>
        <dbReference type="ChEBI" id="CHEBI:15377"/>
        <dbReference type="ChEBI" id="CHEBI:15378"/>
        <dbReference type="ChEBI" id="CHEBI:15379"/>
        <dbReference type="ChEBI" id="CHEBI:17268"/>
        <dbReference type="ChEBI" id="CHEBI:58720"/>
        <dbReference type="EC" id="1.13.99.1"/>
    </reaction>
</comment>
<reference evidence="16" key="1">
    <citation type="submission" date="2025-08" db="UniProtKB">
        <authorList>
            <consortium name="RefSeq"/>
        </authorList>
    </citation>
    <scope>IDENTIFICATION</scope>
    <source>
        <tissue evidence="16">Seedling</tissue>
    </source>
</reference>
<comment type="subcellular location">
    <subcellularLocation>
        <location evidence="1 13">Cytoplasm</location>
    </subcellularLocation>
</comment>
<evidence type="ECO:0000256" key="10">
    <source>
        <dbReference type="ARBA" id="ARBA00023004"/>
    </source>
</evidence>
<evidence type="ECO:0000256" key="2">
    <source>
        <dbReference type="ARBA" id="ARBA00005167"/>
    </source>
</evidence>
<evidence type="ECO:0000313" key="16">
    <source>
        <dbReference type="RefSeq" id="XP_060668901.1"/>
    </source>
</evidence>
<feature type="region of interest" description="Disordered" evidence="14">
    <location>
        <begin position="15"/>
        <end position="34"/>
    </location>
</feature>
<dbReference type="Proteomes" id="UP001652623">
    <property type="component" value="Chromosome 11"/>
</dbReference>
<keyword evidence="9 13" id="KW-0560">Oxidoreductase</keyword>
<gene>
    <name evidence="16" type="primary">LOC107432774</name>
</gene>
<accession>A0ABM3ZWP1</accession>
<evidence type="ECO:0000256" key="6">
    <source>
        <dbReference type="ARBA" id="ARBA00022490"/>
    </source>
</evidence>
<comment type="pathway">
    <text evidence="2 13">Polyol metabolism; myo-inositol degradation into D-glucuronate; D-glucuronate from myo-inositol: step 1/1.</text>
</comment>
<evidence type="ECO:0000256" key="9">
    <source>
        <dbReference type="ARBA" id="ARBA00023002"/>
    </source>
</evidence>
<evidence type="ECO:0000256" key="5">
    <source>
        <dbReference type="ARBA" id="ARBA00019269"/>
    </source>
</evidence>
<evidence type="ECO:0000313" key="15">
    <source>
        <dbReference type="Proteomes" id="UP001652623"/>
    </source>
</evidence>
<dbReference type="PANTHER" id="PTHR12588:SF0">
    <property type="entry name" value="INOSITOL OXYGENASE"/>
    <property type="match status" value="1"/>
</dbReference>
<comment type="cofactor">
    <cofactor evidence="13">
        <name>Fe cation</name>
        <dbReference type="ChEBI" id="CHEBI:24875"/>
    </cofactor>
    <text evidence="13">Binds 2 iron ions per subunit.</text>
</comment>
<keyword evidence="8 13" id="KW-0479">Metal-binding</keyword>
<evidence type="ECO:0000256" key="3">
    <source>
        <dbReference type="ARBA" id="ARBA00005286"/>
    </source>
</evidence>
<dbReference type="PANTHER" id="PTHR12588">
    <property type="entry name" value="MYOINOSITOL OXYGENASE"/>
    <property type="match status" value="1"/>
</dbReference>
<evidence type="ECO:0000256" key="11">
    <source>
        <dbReference type="ARBA" id="ARBA00029668"/>
    </source>
</evidence>
<dbReference type="GeneID" id="107432774"/>
<keyword evidence="10 13" id="KW-0408">Iron</keyword>
<comment type="similarity">
    <text evidence="3 13">Belongs to the myo-inositol oxygenase family.</text>
</comment>
<evidence type="ECO:0000256" key="4">
    <source>
        <dbReference type="ARBA" id="ARBA00011919"/>
    </source>
</evidence>
<dbReference type="RefSeq" id="XP_060668901.1">
    <property type="nucleotide sequence ID" value="XM_060812918.1"/>
</dbReference>
<feature type="compositionally biased region" description="Basic and acidic residues" evidence="14">
    <location>
        <begin position="23"/>
        <end position="34"/>
    </location>
</feature>
<dbReference type="EC" id="1.13.99.1" evidence="4 13"/>
<evidence type="ECO:0000256" key="1">
    <source>
        <dbReference type="ARBA" id="ARBA00004496"/>
    </source>
</evidence>
<dbReference type="SUPFAM" id="SSF109604">
    <property type="entry name" value="HD-domain/PDEase-like"/>
    <property type="match status" value="1"/>
</dbReference>
<keyword evidence="15" id="KW-1185">Reference proteome</keyword>
<protein>
    <recommendedName>
        <fullName evidence="5 13">Inositol oxygenase</fullName>
        <ecNumber evidence="4 13">1.13.99.1</ecNumber>
    </recommendedName>
    <alternativeName>
        <fullName evidence="11 13">Myo-inositol oxygenase</fullName>
    </alternativeName>
</protein>
<evidence type="ECO:0000256" key="13">
    <source>
        <dbReference type="RuleBase" id="RU367039"/>
    </source>
</evidence>